<evidence type="ECO:0000313" key="8">
    <source>
        <dbReference type="EMBL" id="MBB2178925.1"/>
    </source>
</evidence>
<evidence type="ECO:0000259" key="7">
    <source>
        <dbReference type="Pfam" id="PF04932"/>
    </source>
</evidence>
<protein>
    <submittedName>
        <fullName evidence="8">O-antigen ligase family protein</fullName>
    </submittedName>
</protein>
<dbReference type="GO" id="GO:0016874">
    <property type="term" value="F:ligase activity"/>
    <property type="evidence" value="ECO:0007669"/>
    <property type="project" value="UniProtKB-KW"/>
</dbReference>
<feature type="region of interest" description="Disordered" evidence="5">
    <location>
        <begin position="479"/>
        <end position="504"/>
    </location>
</feature>
<comment type="subcellular location">
    <subcellularLocation>
        <location evidence="1">Membrane</location>
        <topology evidence="1">Multi-pass membrane protein</topology>
    </subcellularLocation>
</comment>
<feature type="transmembrane region" description="Helical" evidence="6">
    <location>
        <begin position="227"/>
        <end position="244"/>
    </location>
</feature>
<keyword evidence="3 6" id="KW-1133">Transmembrane helix</keyword>
<keyword evidence="4 6" id="KW-0472">Membrane</keyword>
<dbReference type="PANTHER" id="PTHR37422">
    <property type="entry name" value="TEICHURONIC ACID BIOSYNTHESIS PROTEIN TUAE"/>
    <property type="match status" value="1"/>
</dbReference>
<dbReference type="Proteomes" id="UP000525623">
    <property type="component" value="Unassembled WGS sequence"/>
</dbReference>
<keyword evidence="8" id="KW-0436">Ligase</keyword>
<feature type="transmembrane region" description="Helical" evidence="6">
    <location>
        <begin position="28"/>
        <end position="54"/>
    </location>
</feature>
<keyword evidence="9" id="KW-1185">Reference proteome</keyword>
<dbReference type="AlphaFoldDB" id="A0A7W4JCX0"/>
<feature type="domain" description="O-antigen ligase-related" evidence="7">
    <location>
        <begin position="211"/>
        <end position="364"/>
    </location>
</feature>
<name>A0A7W4JCX0_9PROT</name>
<evidence type="ECO:0000256" key="2">
    <source>
        <dbReference type="ARBA" id="ARBA00022692"/>
    </source>
</evidence>
<comment type="caution">
    <text evidence="8">The sequence shown here is derived from an EMBL/GenBank/DDBJ whole genome shotgun (WGS) entry which is preliminary data.</text>
</comment>
<evidence type="ECO:0000256" key="6">
    <source>
        <dbReference type="SAM" id="Phobius"/>
    </source>
</evidence>
<sequence>MSNTLDEAAVWRTRFARGLETTGRMATLMLPVFLVHFRGVAEALLDVLGGAFLLRSIQTGQWAWTRCAFVLPAFAWWGWIVICSIPHIHALMPEAIGAFIQAIVAIRFPLAAFALAFWTLRNPSTRSWLRRIIVISVAYIGAQLLLQAVSGHNLFGNPRFVDGSLTGPYDKPRAAAPFSRLALPVALWLGAWLLIHARNAFLRRVAFTAILLPVVVLLILAGQRMPFAAFLLGIAVATVILPQLRLQALAVLALSPAIAAATAVIAPQAFEHLVRKTASQLREFAASHYGLIYNRALLMIDAHPWRGLGYDAFRHHCRDEAFLRAGAFASAADGGGSEICVQHVHNHWLEAATNGGLPGLLLFALMIAGWLWALAIPLKRSAMLRSDLTERAWQAGLFAAFFVQEWPFSSSSAFLNMPLGGVAFLLLGIGLRYGAAAAIPETTLRDSRMNDFLHAVTASTALRTWKTSSRHILAAWRTPGPPASASAARRKPCASPNGTARPTP</sequence>
<dbReference type="PANTHER" id="PTHR37422:SF21">
    <property type="entry name" value="EXOQ-LIKE PROTEIN"/>
    <property type="match status" value="1"/>
</dbReference>
<evidence type="ECO:0000313" key="9">
    <source>
        <dbReference type="Proteomes" id="UP000525623"/>
    </source>
</evidence>
<evidence type="ECO:0000256" key="5">
    <source>
        <dbReference type="SAM" id="MobiDB-lite"/>
    </source>
</evidence>
<keyword evidence="2 6" id="KW-0812">Transmembrane</keyword>
<feature type="transmembrane region" description="Helical" evidence="6">
    <location>
        <begin position="95"/>
        <end position="120"/>
    </location>
</feature>
<evidence type="ECO:0000256" key="3">
    <source>
        <dbReference type="ARBA" id="ARBA00022989"/>
    </source>
</evidence>
<dbReference type="Pfam" id="PF04932">
    <property type="entry name" value="Wzy_C"/>
    <property type="match status" value="1"/>
</dbReference>
<dbReference type="InterPro" id="IPR051533">
    <property type="entry name" value="WaaL-like"/>
</dbReference>
<dbReference type="EMBL" id="JABEQL010000007">
    <property type="protein sequence ID" value="MBB2178925.1"/>
    <property type="molecule type" value="Genomic_DNA"/>
</dbReference>
<reference evidence="8 9" key="1">
    <citation type="submission" date="2020-04" db="EMBL/GenBank/DDBJ databases">
        <title>Description of novel Gluconacetobacter.</title>
        <authorList>
            <person name="Sombolestani A."/>
        </authorList>
    </citation>
    <scope>NUCLEOTIDE SEQUENCE [LARGE SCALE GENOMIC DNA]</scope>
    <source>
        <strain evidence="8 9">LMG 27725</strain>
    </source>
</reference>
<dbReference type="GO" id="GO:0016020">
    <property type="term" value="C:membrane"/>
    <property type="evidence" value="ECO:0007669"/>
    <property type="project" value="UniProtKB-SubCell"/>
</dbReference>
<feature type="transmembrane region" description="Helical" evidence="6">
    <location>
        <begin position="357"/>
        <end position="376"/>
    </location>
</feature>
<dbReference type="InterPro" id="IPR007016">
    <property type="entry name" value="O-antigen_ligase-rel_domated"/>
</dbReference>
<feature type="transmembrane region" description="Helical" evidence="6">
    <location>
        <begin position="388"/>
        <end position="407"/>
    </location>
</feature>
<evidence type="ECO:0000256" key="1">
    <source>
        <dbReference type="ARBA" id="ARBA00004141"/>
    </source>
</evidence>
<feature type="transmembrane region" description="Helical" evidence="6">
    <location>
        <begin position="175"/>
        <end position="194"/>
    </location>
</feature>
<accession>A0A7W4JCX0</accession>
<feature type="transmembrane region" description="Helical" evidence="6">
    <location>
        <begin position="132"/>
        <end position="155"/>
    </location>
</feature>
<proteinExistence type="predicted"/>
<organism evidence="8 9">
    <name type="scientific">Gluconacetobacter tumulicola</name>
    <dbReference type="NCBI Taxonomy" id="1017177"/>
    <lineage>
        <taxon>Bacteria</taxon>
        <taxon>Pseudomonadati</taxon>
        <taxon>Pseudomonadota</taxon>
        <taxon>Alphaproteobacteria</taxon>
        <taxon>Acetobacterales</taxon>
        <taxon>Acetobacteraceae</taxon>
        <taxon>Gluconacetobacter</taxon>
    </lineage>
</organism>
<feature type="transmembrane region" description="Helical" evidence="6">
    <location>
        <begin position="251"/>
        <end position="270"/>
    </location>
</feature>
<feature type="transmembrane region" description="Helical" evidence="6">
    <location>
        <begin position="66"/>
        <end position="89"/>
    </location>
</feature>
<gene>
    <name evidence="8" type="ORF">HLH29_07015</name>
</gene>
<feature type="transmembrane region" description="Helical" evidence="6">
    <location>
        <begin position="201"/>
        <end position="221"/>
    </location>
</feature>
<feature type="transmembrane region" description="Helical" evidence="6">
    <location>
        <begin position="419"/>
        <end position="439"/>
    </location>
</feature>
<evidence type="ECO:0000256" key="4">
    <source>
        <dbReference type="ARBA" id="ARBA00023136"/>
    </source>
</evidence>